<dbReference type="PANTHER" id="PTHR43537:SF5">
    <property type="entry name" value="UXU OPERON TRANSCRIPTIONAL REGULATOR"/>
    <property type="match status" value="1"/>
</dbReference>
<dbReference type="PANTHER" id="PTHR43537">
    <property type="entry name" value="TRANSCRIPTIONAL REGULATOR, GNTR FAMILY"/>
    <property type="match status" value="1"/>
</dbReference>
<dbReference type="EMBL" id="WURB01000005">
    <property type="protein sequence ID" value="MXQ11735.1"/>
    <property type="molecule type" value="Genomic_DNA"/>
</dbReference>
<dbReference type="Pfam" id="PF07729">
    <property type="entry name" value="FCD"/>
    <property type="match status" value="1"/>
</dbReference>
<accession>A0A7X3SNZ6</accession>
<dbReference type="Proteomes" id="UP000436483">
    <property type="component" value="Unassembled WGS sequence"/>
</dbReference>
<evidence type="ECO:0000259" key="4">
    <source>
        <dbReference type="PROSITE" id="PS50949"/>
    </source>
</evidence>
<dbReference type="InterPro" id="IPR008920">
    <property type="entry name" value="TF_FadR/GntR_C"/>
</dbReference>
<dbReference type="InterPro" id="IPR036388">
    <property type="entry name" value="WH-like_DNA-bd_sf"/>
</dbReference>
<dbReference type="PRINTS" id="PR00035">
    <property type="entry name" value="HTHGNTR"/>
</dbReference>
<dbReference type="CDD" id="cd07377">
    <property type="entry name" value="WHTH_GntR"/>
    <property type="match status" value="1"/>
</dbReference>
<comment type="caution">
    <text evidence="5">The sequence shown here is derived from an EMBL/GenBank/DDBJ whole genome shotgun (WGS) entry which is preliminary data.</text>
</comment>
<dbReference type="SUPFAM" id="SSF46785">
    <property type="entry name" value="Winged helix' DNA-binding domain"/>
    <property type="match status" value="1"/>
</dbReference>
<dbReference type="Gene3D" id="1.20.120.530">
    <property type="entry name" value="GntR ligand-binding domain-like"/>
    <property type="match status" value="1"/>
</dbReference>
<dbReference type="PROSITE" id="PS50949">
    <property type="entry name" value="HTH_GNTR"/>
    <property type="match status" value="1"/>
</dbReference>
<dbReference type="GO" id="GO:0003677">
    <property type="term" value="F:DNA binding"/>
    <property type="evidence" value="ECO:0007669"/>
    <property type="project" value="UniProtKB-KW"/>
</dbReference>
<dbReference type="SMART" id="SM00345">
    <property type="entry name" value="HTH_GNTR"/>
    <property type="match status" value="1"/>
</dbReference>
<reference evidence="5 6" key="1">
    <citation type="submission" date="2019-12" db="EMBL/GenBank/DDBJ databases">
        <authorList>
            <person name="Yuan C.-G."/>
        </authorList>
    </citation>
    <scope>NUCLEOTIDE SEQUENCE [LARGE SCALE GENOMIC DNA]</scope>
    <source>
        <strain evidence="5 6">KCTC 23863</strain>
    </source>
</reference>
<dbReference type="SMART" id="SM00895">
    <property type="entry name" value="FCD"/>
    <property type="match status" value="1"/>
</dbReference>
<keyword evidence="2" id="KW-0238">DNA-binding</keyword>
<dbReference type="GO" id="GO:0003700">
    <property type="term" value="F:DNA-binding transcription factor activity"/>
    <property type="evidence" value="ECO:0007669"/>
    <property type="project" value="InterPro"/>
</dbReference>
<evidence type="ECO:0000313" key="5">
    <source>
        <dbReference type="EMBL" id="MXQ11735.1"/>
    </source>
</evidence>
<dbReference type="InterPro" id="IPR000524">
    <property type="entry name" value="Tscrpt_reg_HTH_GntR"/>
</dbReference>
<keyword evidence="1" id="KW-0805">Transcription regulation</keyword>
<dbReference type="OrthoDB" id="7347280at2"/>
<dbReference type="InterPro" id="IPR011711">
    <property type="entry name" value="GntR_C"/>
</dbReference>
<proteinExistence type="predicted"/>
<evidence type="ECO:0000256" key="3">
    <source>
        <dbReference type="ARBA" id="ARBA00023163"/>
    </source>
</evidence>
<dbReference type="InterPro" id="IPR036390">
    <property type="entry name" value="WH_DNA-bd_sf"/>
</dbReference>
<dbReference type="SUPFAM" id="SSF48008">
    <property type="entry name" value="GntR ligand-binding domain-like"/>
    <property type="match status" value="1"/>
</dbReference>
<evidence type="ECO:0000256" key="2">
    <source>
        <dbReference type="ARBA" id="ARBA00023125"/>
    </source>
</evidence>
<dbReference type="AlphaFoldDB" id="A0A7X3SNZ6"/>
<gene>
    <name evidence="5" type="ORF">GR328_09755</name>
</gene>
<feature type="domain" description="HTH gntR-type" evidence="4">
    <location>
        <begin position="1"/>
        <end position="56"/>
    </location>
</feature>
<evidence type="ECO:0000313" key="6">
    <source>
        <dbReference type="Proteomes" id="UP000436483"/>
    </source>
</evidence>
<organism evidence="5 6">
    <name type="scientific">Microvirga makkahensis</name>
    <dbReference type="NCBI Taxonomy" id="1128670"/>
    <lineage>
        <taxon>Bacteria</taxon>
        <taxon>Pseudomonadati</taxon>
        <taxon>Pseudomonadota</taxon>
        <taxon>Alphaproteobacteria</taxon>
        <taxon>Hyphomicrobiales</taxon>
        <taxon>Methylobacteriaceae</taxon>
        <taxon>Microvirga</taxon>
    </lineage>
</organism>
<dbReference type="Pfam" id="PF00392">
    <property type="entry name" value="GntR"/>
    <property type="match status" value="1"/>
</dbReference>
<reference evidence="5 6" key="2">
    <citation type="submission" date="2020-01" db="EMBL/GenBank/DDBJ databases">
        <title>Microvirga sp. nov., an arsenate reduction bacterium isolated from Tibet hotspring sediments.</title>
        <authorList>
            <person name="Xian W.-D."/>
            <person name="Li W.-J."/>
        </authorList>
    </citation>
    <scope>NUCLEOTIDE SEQUENCE [LARGE SCALE GENOMIC DNA]</scope>
    <source>
        <strain evidence="5 6">KCTC 23863</strain>
    </source>
</reference>
<sequence>MIDRREFGSAGRLPPERELAAHLGVGRGVLRQALEVLEAEGRVWRRQGQGTFCERPPTERAKLEDLSSRTNPAEVMEVRLRIEPALANLAALRATSEDLLRLETFAKRTASATDADSYELWDGTFHRKIAEVAGNKLFLALFDAVNAVRQETSWGVLREAARSEERQILYSSHHEKIVAAIGRRDGAAAEQAMRSHLKAVEENLLETAQAGLPVGQAPMRIPG</sequence>
<evidence type="ECO:0000256" key="1">
    <source>
        <dbReference type="ARBA" id="ARBA00023015"/>
    </source>
</evidence>
<protein>
    <submittedName>
        <fullName evidence="5">FCD domain-containing protein</fullName>
    </submittedName>
</protein>
<dbReference type="Gene3D" id="1.10.10.10">
    <property type="entry name" value="Winged helix-like DNA-binding domain superfamily/Winged helix DNA-binding domain"/>
    <property type="match status" value="1"/>
</dbReference>
<name>A0A7X3SNZ6_9HYPH</name>
<keyword evidence="6" id="KW-1185">Reference proteome</keyword>
<keyword evidence="3" id="KW-0804">Transcription</keyword>